<dbReference type="InterPro" id="IPR011251">
    <property type="entry name" value="Luciferase-like_dom"/>
</dbReference>
<evidence type="ECO:0000256" key="1">
    <source>
        <dbReference type="ARBA" id="ARBA00023002"/>
    </source>
</evidence>
<protein>
    <recommendedName>
        <fullName evidence="3">Luciferase-like domain-containing protein</fullName>
    </recommendedName>
</protein>
<sequence>MKFSLFAHMERLHSGQTYRELYEDFLSLCVLADEGGMRAVWTGEHHAMDFTIAPNPLITIADLAGKLKNVQLGTGTIVAPFWHPIKLAGEIAMTDIITHGRLEIGIARGAYSYEYERLMPGMDAKEAGARLREILPAIKQLWLGNYTHDGAYYSFPETTSTPKPQQVSGPPIWVAARDPNSHEFAVANNCNVQVTPLWQDYHEVVELMRRFQAARNKCNGKFQPKIMILQHTFVGANEEEIEMAANCLSRFYCHFGAWFKNERAVQQALMEPLTDNEIAAMEMYSPKVMRENLVIGTAQEIIDLLKRYEDLGFDEFSYWIDSGMSTKQKRISLMRFIDDVMPAFQ</sequence>
<dbReference type="EMBL" id="UINC01001305">
    <property type="protein sequence ID" value="SUZ77134.1"/>
    <property type="molecule type" value="Genomic_DNA"/>
</dbReference>
<proteinExistence type="predicted"/>
<dbReference type="SUPFAM" id="SSF51679">
    <property type="entry name" value="Bacterial luciferase-like"/>
    <property type="match status" value="1"/>
</dbReference>
<dbReference type="GO" id="GO:0005829">
    <property type="term" value="C:cytosol"/>
    <property type="evidence" value="ECO:0007669"/>
    <property type="project" value="TreeGrafter"/>
</dbReference>
<name>A0A381QE35_9ZZZZ</name>
<organism evidence="4">
    <name type="scientific">marine metagenome</name>
    <dbReference type="NCBI Taxonomy" id="408172"/>
    <lineage>
        <taxon>unclassified sequences</taxon>
        <taxon>metagenomes</taxon>
        <taxon>ecological metagenomes</taxon>
    </lineage>
</organism>
<gene>
    <name evidence="4" type="ORF">METZ01_LOCUS29988</name>
</gene>
<accession>A0A381QE35</accession>
<dbReference type="PANTHER" id="PTHR30137">
    <property type="entry name" value="LUCIFERASE-LIKE MONOOXYGENASE"/>
    <property type="match status" value="1"/>
</dbReference>
<dbReference type="PANTHER" id="PTHR30137:SF8">
    <property type="entry name" value="BLR5498 PROTEIN"/>
    <property type="match status" value="1"/>
</dbReference>
<dbReference type="InterPro" id="IPR036661">
    <property type="entry name" value="Luciferase-like_sf"/>
</dbReference>
<dbReference type="GO" id="GO:0016705">
    <property type="term" value="F:oxidoreductase activity, acting on paired donors, with incorporation or reduction of molecular oxygen"/>
    <property type="evidence" value="ECO:0007669"/>
    <property type="project" value="InterPro"/>
</dbReference>
<dbReference type="Gene3D" id="3.20.20.30">
    <property type="entry name" value="Luciferase-like domain"/>
    <property type="match status" value="1"/>
</dbReference>
<keyword evidence="1" id="KW-0560">Oxidoreductase</keyword>
<dbReference type="Pfam" id="PF00296">
    <property type="entry name" value="Bac_luciferase"/>
    <property type="match status" value="1"/>
</dbReference>
<evidence type="ECO:0000256" key="2">
    <source>
        <dbReference type="ARBA" id="ARBA00023033"/>
    </source>
</evidence>
<dbReference type="GO" id="GO:0004497">
    <property type="term" value="F:monooxygenase activity"/>
    <property type="evidence" value="ECO:0007669"/>
    <property type="project" value="UniProtKB-KW"/>
</dbReference>
<evidence type="ECO:0000313" key="4">
    <source>
        <dbReference type="EMBL" id="SUZ77134.1"/>
    </source>
</evidence>
<dbReference type="AlphaFoldDB" id="A0A381QE35"/>
<dbReference type="InterPro" id="IPR050766">
    <property type="entry name" value="Bact_Lucif_Oxidored"/>
</dbReference>
<reference evidence="4" key="1">
    <citation type="submission" date="2018-05" db="EMBL/GenBank/DDBJ databases">
        <authorList>
            <person name="Lanie J.A."/>
            <person name="Ng W.-L."/>
            <person name="Kazmierczak K.M."/>
            <person name="Andrzejewski T.M."/>
            <person name="Davidsen T.M."/>
            <person name="Wayne K.J."/>
            <person name="Tettelin H."/>
            <person name="Glass J.I."/>
            <person name="Rusch D."/>
            <person name="Podicherti R."/>
            <person name="Tsui H.-C.T."/>
            <person name="Winkler M.E."/>
        </authorList>
    </citation>
    <scope>NUCLEOTIDE SEQUENCE</scope>
</reference>
<evidence type="ECO:0000259" key="3">
    <source>
        <dbReference type="Pfam" id="PF00296"/>
    </source>
</evidence>
<keyword evidence="2" id="KW-0503">Monooxygenase</keyword>
<feature type="domain" description="Luciferase-like" evidence="3">
    <location>
        <begin position="1"/>
        <end position="315"/>
    </location>
</feature>